<evidence type="ECO:0000313" key="4">
    <source>
        <dbReference type="Proteomes" id="UP000464620"/>
    </source>
</evidence>
<reference evidence="3 4" key="1">
    <citation type="submission" date="2020-01" db="EMBL/GenBank/DDBJ databases">
        <title>Genome sequence of Arachis hypogaea, cultivar Shitouqi.</title>
        <authorList>
            <person name="Zhuang W."/>
            <person name="Chen H."/>
            <person name="Varshney R."/>
            <person name="Wang D."/>
            <person name="Ming R."/>
        </authorList>
    </citation>
    <scope>NUCLEOTIDE SEQUENCE [LARGE SCALE GENOMIC DNA]</scope>
    <source>
        <tissue evidence="3">Young leaf</tissue>
    </source>
</reference>
<sequence>MSSKLPSSPCRAAAIVIIAGCCYCACDVTDSGFVIVEAGRGQKKEKRPPSPPSQTQEREGARGRGACYRSFYRRRTPLPPMRSAAVAVVGVLVAAAAKPVQRPPLFHFLSLVKRNGFVDAFELWFRRVEFVIVEKKLV</sequence>
<proteinExistence type="predicted"/>
<feature type="signal peptide" evidence="2">
    <location>
        <begin position="1"/>
        <end position="24"/>
    </location>
</feature>
<dbReference type="Proteomes" id="UP000464620">
    <property type="component" value="Chromosome B09"/>
</dbReference>
<dbReference type="EMBL" id="CP031001">
    <property type="protein sequence ID" value="QHN78896.1"/>
    <property type="molecule type" value="Genomic_DNA"/>
</dbReference>
<evidence type="ECO:0008006" key="5">
    <source>
        <dbReference type="Google" id="ProtNLM"/>
    </source>
</evidence>
<gene>
    <name evidence="3" type="ORF">DS421_19g665390</name>
</gene>
<feature type="chain" id="PRO_5025520632" description="Secreted protein" evidence="2">
    <location>
        <begin position="25"/>
        <end position="138"/>
    </location>
</feature>
<accession>A0A6B9VAN0</accession>
<dbReference type="AlphaFoldDB" id="A0A6B9VAN0"/>
<evidence type="ECO:0000313" key="3">
    <source>
        <dbReference type="EMBL" id="QHN78896.1"/>
    </source>
</evidence>
<protein>
    <recommendedName>
        <fullName evidence="5">Secreted protein</fullName>
    </recommendedName>
</protein>
<evidence type="ECO:0000256" key="2">
    <source>
        <dbReference type="SAM" id="SignalP"/>
    </source>
</evidence>
<name>A0A6B9VAN0_ARAHY</name>
<keyword evidence="2" id="KW-0732">Signal</keyword>
<organism evidence="3 4">
    <name type="scientific">Arachis hypogaea</name>
    <name type="common">Peanut</name>
    <dbReference type="NCBI Taxonomy" id="3818"/>
    <lineage>
        <taxon>Eukaryota</taxon>
        <taxon>Viridiplantae</taxon>
        <taxon>Streptophyta</taxon>
        <taxon>Embryophyta</taxon>
        <taxon>Tracheophyta</taxon>
        <taxon>Spermatophyta</taxon>
        <taxon>Magnoliopsida</taxon>
        <taxon>eudicotyledons</taxon>
        <taxon>Gunneridae</taxon>
        <taxon>Pentapetalae</taxon>
        <taxon>rosids</taxon>
        <taxon>fabids</taxon>
        <taxon>Fabales</taxon>
        <taxon>Fabaceae</taxon>
        <taxon>Papilionoideae</taxon>
        <taxon>50 kb inversion clade</taxon>
        <taxon>dalbergioids sensu lato</taxon>
        <taxon>Dalbergieae</taxon>
        <taxon>Pterocarpus clade</taxon>
        <taxon>Arachis</taxon>
    </lineage>
</organism>
<evidence type="ECO:0000256" key="1">
    <source>
        <dbReference type="SAM" id="MobiDB-lite"/>
    </source>
</evidence>
<feature type="region of interest" description="Disordered" evidence="1">
    <location>
        <begin position="39"/>
        <end position="65"/>
    </location>
</feature>